<reference evidence="10 11" key="1">
    <citation type="journal article" date="2019" name="Int. J. Syst. Evol. Microbiol.">
        <title>The Global Catalogue of Microorganisms (GCM) 10K type strain sequencing project: providing services to taxonomists for standard genome sequencing and annotation.</title>
        <authorList>
            <consortium name="The Broad Institute Genomics Platform"/>
            <consortium name="The Broad Institute Genome Sequencing Center for Infectious Disease"/>
            <person name="Wu L."/>
            <person name="Ma J."/>
        </authorList>
    </citation>
    <scope>NUCLEOTIDE SEQUENCE [LARGE SCALE GENOMIC DNA]</scope>
    <source>
        <strain evidence="10 11">JCM 12696</strain>
    </source>
</reference>
<dbReference type="Pfam" id="PF00528">
    <property type="entry name" value="BPD_transp_1"/>
    <property type="match status" value="1"/>
</dbReference>
<dbReference type="InterPro" id="IPR035906">
    <property type="entry name" value="MetI-like_sf"/>
</dbReference>
<keyword evidence="5 8" id="KW-0812">Transmembrane</keyword>
<dbReference type="InterPro" id="IPR000515">
    <property type="entry name" value="MetI-like"/>
</dbReference>
<evidence type="ECO:0000256" key="1">
    <source>
        <dbReference type="ARBA" id="ARBA00004651"/>
    </source>
</evidence>
<evidence type="ECO:0000256" key="7">
    <source>
        <dbReference type="ARBA" id="ARBA00023136"/>
    </source>
</evidence>
<comment type="caution">
    <text evidence="10">The sequence shown here is derived from an EMBL/GenBank/DDBJ whole genome shotgun (WGS) entry which is preliminary data.</text>
</comment>
<feature type="domain" description="ABC transmembrane type-1" evidence="9">
    <location>
        <begin position="96"/>
        <end position="302"/>
    </location>
</feature>
<dbReference type="Proteomes" id="UP001501371">
    <property type="component" value="Unassembled WGS sequence"/>
</dbReference>
<proteinExistence type="inferred from homology"/>
<keyword evidence="6 8" id="KW-1133">Transmembrane helix</keyword>
<dbReference type="EMBL" id="BAAAKV010000020">
    <property type="protein sequence ID" value="GAA1167920.1"/>
    <property type="molecule type" value="Genomic_DNA"/>
</dbReference>
<dbReference type="PRINTS" id="PR01434">
    <property type="entry name" value="NADHDHGNASE5"/>
</dbReference>
<evidence type="ECO:0000259" key="9">
    <source>
        <dbReference type="PROSITE" id="PS50928"/>
    </source>
</evidence>
<evidence type="ECO:0000256" key="4">
    <source>
        <dbReference type="ARBA" id="ARBA00022475"/>
    </source>
</evidence>
<dbReference type="PANTHER" id="PTHR42929:SF5">
    <property type="entry name" value="ABC TRANSPORTER PERMEASE PROTEIN"/>
    <property type="match status" value="1"/>
</dbReference>
<comment type="similarity">
    <text evidence="2">Belongs to the binding-protein-dependent transport system permease family. CysTW subfamily.</text>
</comment>
<dbReference type="CDD" id="cd06261">
    <property type="entry name" value="TM_PBP2"/>
    <property type="match status" value="1"/>
</dbReference>
<dbReference type="Gene3D" id="1.10.3720.10">
    <property type="entry name" value="MetI-like"/>
    <property type="match status" value="1"/>
</dbReference>
<evidence type="ECO:0000256" key="6">
    <source>
        <dbReference type="ARBA" id="ARBA00022989"/>
    </source>
</evidence>
<evidence type="ECO:0000313" key="11">
    <source>
        <dbReference type="Proteomes" id="UP001501371"/>
    </source>
</evidence>
<dbReference type="SUPFAM" id="SSF161098">
    <property type="entry name" value="MetI-like"/>
    <property type="match status" value="1"/>
</dbReference>
<keyword evidence="7 8" id="KW-0472">Membrane</keyword>
<evidence type="ECO:0000256" key="5">
    <source>
        <dbReference type="ARBA" id="ARBA00022692"/>
    </source>
</evidence>
<feature type="transmembrane region" description="Helical" evidence="8">
    <location>
        <begin position="178"/>
        <end position="204"/>
    </location>
</feature>
<keyword evidence="4" id="KW-1003">Cell membrane</keyword>
<gene>
    <name evidence="10" type="ORF">GCM10009654_26320</name>
</gene>
<protein>
    <submittedName>
        <fullName evidence="10">ABC transporter permease</fullName>
    </submittedName>
</protein>
<evidence type="ECO:0000256" key="2">
    <source>
        <dbReference type="ARBA" id="ARBA00007069"/>
    </source>
</evidence>
<sequence>MGLWRSARYDLSSLEPVAQPVAAMIFVARPKESNYPLMNNRPRAGALLLLPGLLLIVFGFAVPSAVMLFSPPGVTPSDVFVRLGEMLSDPYDLGIIGRTLGLGLVVTALCIVLAFPIACLLARSTSRWAGIWLALAVFPLLLSNVVRTFGWLVILGSNGFAGRLITGLGFADEAPQLLYTPLAVVLGLVQLFLPLAVVACYSAVAQVDAGLDDAARGLGASRLRTLWSVVVPLSLPGVVVAATLVFAGSITAYTTPYLLGGSSQRMLATQLFAYSSVTVNWAAASATALVMTVLVFLVSGLSSAVARAKGRVQ</sequence>
<dbReference type="PROSITE" id="PS50928">
    <property type="entry name" value="ABC_TM1"/>
    <property type="match status" value="1"/>
</dbReference>
<evidence type="ECO:0000313" key="10">
    <source>
        <dbReference type="EMBL" id="GAA1167920.1"/>
    </source>
</evidence>
<feature type="transmembrane region" description="Helical" evidence="8">
    <location>
        <begin position="46"/>
        <end position="69"/>
    </location>
</feature>
<feature type="transmembrane region" description="Helical" evidence="8">
    <location>
        <begin position="95"/>
        <end position="122"/>
    </location>
</feature>
<name>A0ABN1UWN1_9ACTN</name>
<feature type="transmembrane region" description="Helical" evidence="8">
    <location>
        <begin position="225"/>
        <end position="253"/>
    </location>
</feature>
<feature type="transmembrane region" description="Helical" evidence="8">
    <location>
        <begin position="129"/>
        <end position="154"/>
    </location>
</feature>
<feature type="transmembrane region" description="Helical" evidence="8">
    <location>
        <begin position="281"/>
        <end position="306"/>
    </location>
</feature>
<comment type="subcellular location">
    <subcellularLocation>
        <location evidence="1 8">Cell membrane</location>
        <topology evidence="1 8">Multi-pass membrane protein</topology>
    </subcellularLocation>
</comment>
<evidence type="ECO:0000256" key="3">
    <source>
        <dbReference type="ARBA" id="ARBA00022448"/>
    </source>
</evidence>
<organism evidence="10 11">
    <name type="scientific">Streptomyces hebeiensis</name>
    <dbReference type="NCBI Taxonomy" id="229486"/>
    <lineage>
        <taxon>Bacteria</taxon>
        <taxon>Bacillati</taxon>
        <taxon>Actinomycetota</taxon>
        <taxon>Actinomycetes</taxon>
        <taxon>Kitasatosporales</taxon>
        <taxon>Streptomycetaceae</taxon>
        <taxon>Streptomyces</taxon>
    </lineage>
</organism>
<dbReference type="PANTHER" id="PTHR42929">
    <property type="entry name" value="INNER MEMBRANE ABC TRANSPORTER PERMEASE PROTEIN YDCU-RELATED-RELATED"/>
    <property type="match status" value="1"/>
</dbReference>
<accession>A0ABN1UWN1</accession>
<keyword evidence="11" id="KW-1185">Reference proteome</keyword>
<keyword evidence="3 8" id="KW-0813">Transport</keyword>
<evidence type="ECO:0000256" key="8">
    <source>
        <dbReference type="RuleBase" id="RU363032"/>
    </source>
</evidence>